<comment type="caution">
    <text evidence="1">The sequence shown here is derived from an EMBL/GenBank/DDBJ whole genome shotgun (WGS) entry which is preliminary data.</text>
</comment>
<gene>
    <name evidence="1" type="ORF">M9H77_03649</name>
</gene>
<proteinExistence type="predicted"/>
<sequence>MGELRLQTAAAAWTPVKKQTVQQRRTSSGEVDAELRKQWRAQGREQPAAASLSRTKLTGNGYLFLSHSHSLLHTLSLSPTAHSLSLSSTQSPDGSQAVTPTRCVSDKEIMEVGSSDQGVEEEEKDRIWKGEK</sequence>
<accession>A0ACC0CCB5</accession>
<dbReference type="Proteomes" id="UP001060085">
    <property type="component" value="Linkage Group LG01"/>
</dbReference>
<dbReference type="EMBL" id="CM044701">
    <property type="protein sequence ID" value="KAI5682421.1"/>
    <property type="molecule type" value="Genomic_DNA"/>
</dbReference>
<keyword evidence="2" id="KW-1185">Reference proteome</keyword>
<evidence type="ECO:0000313" key="2">
    <source>
        <dbReference type="Proteomes" id="UP001060085"/>
    </source>
</evidence>
<reference evidence="2" key="1">
    <citation type="journal article" date="2023" name="Nat. Plants">
        <title>Single-cell RNA sequencing provides a high-resolution roadmap for understanding the multicellular compartmentation of specialized metabolism.</title>
        <authorList>
            <person name="Sun S."/>
            <person name="Shen X."/>
            <person name="Li Y."/>
            <person name="Li Y."/>
            <person name="Wang S."/>
            <person name="Li R."/>
            <person name="Zhang H."/>
            <person name="Shen G."/>
            <person name="Guo B."/>
            <person name="Wei J."/>
            <person name="Xu J."/>
            <person name="St-Pierre B."/>
            <person name="Chen S."/>
            <person name="Sun C."/>
        </authorList>
    </citation>
    <scope>NUCLEOTIDE SEQUENCE [LARGE SCALE GENOMIC DNA]</scope>
</reference>
<name>A0ACC0CCB5_CATRO</name>
<organism evidence="1 2">
    <name type="scientific">Catharanthus roseus</name>
    <name type="common">Madagascar periwinkle</name>
    <name type="synonym">Vinca rosea</name>
    <dbReference type="NCBI Taxonomy" id="4058"/>
    <lineage>
        <taxon>Eukaryota</taxon>
        <taxon>Viridiplantae</taxon>
        <taxon>Streptophyta</taxon>
        <taxon>Embryophyta</taxon>
        <taxon>Tracheophyta</taxon>
        <taxon>Spermatophyta</taxon>
        <taxon>Magnoliopsida</taxon>
        <taxon>eudicotyledons</taxon>
        <taxon>Gunneridae</taxon>
        <taxon>Pentapetalae</taxon>
        <taxon>asterids</taxon>
        <taxon>lamiids</taxon>
        <taxon>Gentianales</taxon>
        <taxon>Apocynaceae</taxon>
        <taxon>Rauvolfioideae</taxon>
        <taxon>Vinceae</taxon>
        <taxon>Catharanthinae</taxon>
        <taxon>Catharanthus</taxon>
    </lineage>
</organism>
<protein>
    <submittedName>
        <fullName evidence="1">Uncharacterized protein</fullName>
    </submittedName>
</protein>
<evidence type="ECO:0000313" key="1">
    <source>
        <dbReference type="EMBL" id="KAI5682421.1"/>
    </source>
</evidence>